<evidence type="ECO:0000256" key="5">
    <source>
        <dbReference type="ARBA" id="ARBA00023163"/>
    </source>
</evidence>
<dbReference type="SUPFAM" id="SSF52172">
    <property type="entry name" value="CheY-like"/>
    <property type="match status" value="1"/>
</dbReference>
<dbReference type="GO" id="GO:0000160">
    <property type="term" value="P:phosphorelay signal transduction system"/>
    <property type="evidence" value="ECO:0007669"/>
    <property type="project" value="InterPro"/>
</dbReference>
<dbReference type="GO" id="GO:0006355">
    <property type="term" value="P:regulation of DNA-templated transcription"/>
    <property type="evidence" value="ECO:0007669"/>
    <property type="project" value="InterPro"/>
</dbReference>
<protein>
    <submittedName>
        <fullName evidence="9">DNA-binding response regulator</fullName>
    </submittedName>
</protein>
<dbReference type="CDD" id="cd06170">
    <property type="entry name" value="LuxR_C_like"/>
    <property type="match status" value="1"/>
</dbReference>
<dbReference type="Pfam" id="PF00196">
    <property type="entry name" value="GerE"/>
    <property type="match status" value="1"/>
</dbReference>
<evidence type="ECO:0000259" key="8">
    <source>
        <dbReference type="PROSITE" id="PS50110"/>
    </source>
</evidence>
<dbReference type="PROSITE" id="PS50043">
    <property type="entry name" value="HTH_LUXR_2"/>
    <property type="match status" value="1"/>
</dbReference>
<feature type="domain" description="Response regulatory" evidence="8">
    <location>
        <begin position="3"/>
        <end position="119"/>
    </location>
</feature>
<keyword evidence="3" id="KW-0805">Transcription regulation</keyword>
<dbReference type="GO" id="GO:0003677">
    <property type="term" value="F:DNA binding"/>
    <property type="evidence" value="ECO:0007669"/>
    <property type="project" value="UniProtKB-KW"/>
</dbReference>
<keyword evidence="5" id="KW-0804">Transcription</keyword>
<dbReference type="InterPro" id="IPR011006">
    <property type="entry name" value="CheY-like_superfamily"/>
</dbReference>
<dbReference type="CDD" id="cd19930">
    <property type="entry name" value="REC_DesR-like"/>
    <property type="match status" value="1"/>
</dbReference>
<comment type="subcellular location">
    <subcellularLocation>
        <location evidence="1">Cytoplasm</location>
    </subcellularLocation>
</comment>
<dbReference type="Gene3D" id="3.40.50.2300">
    <property type="match status" value="1"/>
</dbReference>
<evidence type="ECO:0000256" key="1">
    <source>
        <dbReference type="ARBA" id="ARBA00004496"/>
    </source>
</evidence>
<proteinExistence type="predicted"/>
<accession>A0A248TDJ1</accession>
<dbReference type="PRINTS" id="PR00038">
    <property type="entry name" value="HTHLUXR"/>
</dbReference>
<feature type="modified residue" description="4-aspartylphosphate" evidence="6">
    <location>
        <position position="54"/>
    </location>
</feature>
<dbReference type="EMBL" id="CP022983">
    <property type="protein sequence ID" value="ASV66180.1"/>
    <property type="molecule type" value="Genomic_DNA"/>
</dbReference>
<dbReference type="SUPFAM" id="SSF46894">
    <property type="entry name" value="C-terminal effector domain of the bipartite response regulators"/>
    <property type="match status" value="1"/>
</dbReference>
<evidence type="ECO:0000256" key="6">
    <source>
        <dbReference type="PROSITE-ProRule" id="PRU00169"/>
    </source>
</evidence>
<keyword evidence="2 6" id="KW-0597">Phosphoprotein</keyword>
<dbReference type="PANTHER" id="PTHR43214">
    <property type="entry name" value="TWO-COMPONENT RESPONSE REGULATOR"/>
    <property type="match status" value="1"/>
</dbReference>
<dbReference type="Proteomes" id="UP000215137">
    <property type="component" value="Chromosome"/>
</dbReference>
<evidence type="ECO:0000313" key="10">
    <source>
        <dbReference type="Proteomes" id="UP000215137"/>
    </source>
</evidence>
<organism evidence="9 10">
    <name type="scientific">Cytobacillus kochii</name>
    <dbReference type="NCBI Taxonomy" id="859143"/>
    <lineage>
        <taxon>Bacteria</taxon>
        <taxon>Bacillati</taxon>
        <taxon>Bacillota</taxon>
        <taxon>Bacilli</taxon>
        <taxon>Bacillales</taxon>
        <taxon>Bacillaceae</taxon>
        <taxon>Cytobacillus</taxon>
    </lineage>
</organism>
<evidence type="ECO:0000256" key="2">
    <source>
        <dbReference type="ARBA" id="ARBA00022553"/>
    </source>
</evidence>
<gene>
    <name evidence="9" type="ORF">CKF48_01845</name>
</gene>
<evidence type="ECO:0000313" key="9">
    <source>
        <dbReference type="EMBL" id="ASV66180.1"/>
    </source>
</evidence>
<dbReference type="SMART" id="SM00421">
    <property type="entry name" value="HTH_LUXR"/>
    <property type="match status" value="1"/>
</dbReference>
<feature type="domain" description="HTH luxR-type" evidence="7">
    <location>
        <begin position="133"/>
        <end position="198"/>
    </location>
</feature>
<keyword evidence="10" id="KW-1185">Reference proteome</keyword>
<dbReference type="InterPro" id="IPR039420">
    <property type="entry name" value="WalR-like"/>
</dbReference>
<dbReference type="PANTHER" id="PTHR43214:SF42">
    <property type="entry name" value="TRANSCRIPTIONAL REGULATORY PROTEIN DESR"/>
    <property type="match status" value="1"/>
</dbReference>
<dbReference type="PROSITE" id="PS50110">
    <property type="entry name" value="RESPONSE_REGULATORY"/>
    <property type="match status" value="1"/>
</dbReference>
<sequence length="200" mass="22288">MIRVLIAEDQQMLRGALSTLLNYEEDIEVIAQASNGKEATELIHQLAPDVCLLDIEMPIKGGLDLAEEIFEAKSLCKVIILTTFARTGYFERAIGAGVHGYLLKDGPSEELAEAIRRVMNGQRMFSPELVFNQLRQDNPLTSREKEVLKLIASGLTSKEVSAHLFLSAGTVRNYMSEIINKLEAKNRIEAITKAKEKGWI</sequence>
<dbReference type="AlphaFoldDB" id="A0A248TDJ1"/>
<name>A0A248TDJ1_9BACI</name>
<dbReference type="KEGG" id="bko:CKF48_01845"/>
<dbReference type="Pfam" id="PF00072">
    <property type="entry name" value="Response_reg"/>
    <property type="match status" value="1"/>
</dbReference>
<dbReference type="RefSeq" id="WP_095369755.1">
    <property type="nucleotide sequence ID" value="NZ_CM126253.1"/>
</dbReference>
<dbReference type="InterPro" id="IPR000792">
    <property type="entry name" value="Tscrpt_reg_LuxR_C"/>
</dbReference>
<dbReference type="InterPro" id="IPR001789">
    <property type="entry name" value="Sig_transdc_resp-reg_receiver"/>
</dbReference>
<dbReference type="OrthoDB" id="9780153at2"/>
<dbReference type="SMART" id="SM00448">
    <property type="entry name" value="REC"/>
    <property type="match status" value="1"/>
</dbReference>
<dbReference type="InterPro" id="IPR016032">
    <property type="entry name" value="Sig_transdc_resp-reg_C-effctor"/>
</dbReference>
<evidence type="ECO:0000256" key="4">
    <source>
        <dbReference type="ARBA" id="ARBA00023125"/>
    </source>
</evidence>
<evidence type="ECO:0000259" key="7">
    <source>
        <dbReference type="PROSITE" id="PS50043"/>
    </source>
</evidence>
<keyword evidence="4 9" id="KW-0238">DNA-binding</keyword>
<reference evidence="9 10" key="1">
    <citation type="submission" date="2017-08" db="EMBL/GenBank/DDBJ databases">
        <title>Complete Genome Sequence of Bacillus kochii Oregon-R-modENCODE STRAIN BDGP4, isolated from Drosophila melanogaster gut.</title>
        <authorList>
            <person name="Wan K.H."/>
            <person name="Yu C."/>
            <person name="Park S."/>
            <person name="Hammonds A.S."/>
            <person name="Booth B.W."/>
            <person name="Celniker S.E."/>
        </authorList>
    </citation>
    <scope>NUCLEOTIDE SEQUENCE [LARGE SCALE GENOMIC DNA]</scope>
    <source>
        <strain evidence="9 10">BDGP4</strain>
    </source>
</reference>
<dbReference type="GO" id="GO:0005737">
    <property type="term" value="C:cytoplasm"/>
    <property type="evidence" value="ECO:0007669"/>
    <property type="project" value="UniProtKB-SubCell"/>
</dbReference>
<evidence type="ECO:0000256" key="3">
    <source>
        <dbReference type="ARBA" id="ARBA00023015"/>
    </source>
</evidence>